<evidence type="ECO:0000256" key="2">
    <source>
        <dbReference type="SAM" id="MobiDB-lite"/>
    </source>
</evidence>
<organism evidence="4 5">
    <name type="scientific">Natrarchaeobius chitinivorans</name>
    <dbReference type="NCBI Taxonomy" id="1679083"/>
    <lineage>
        <taxon>Archaea</taxon>
        <taxon>Methanobacteriati</taxon>
        <taxon>Methanobacteriota</taxon>
        <taxon>Stenosarchaea group</taxon>
        <taxon>Halobacteria</taxon>
        <taxon>Halobacteriales</taxon>
        <taxon>Natrialbaceae</taxon>
        <taxon>Natrarchaeobius</taxon>
    </lineage>
</organism>
<keyword evidence="3" id="KW-1133">Transmembrane helix</keyword>
<comment type="caution">
    <text evidence="4">The sequence shown here is derived from an EMBL/GenBank/DDBJ whole genome shotgun (WGS) entry which is preliminary data.</text>
</comment>
<reference evidence="4 5" key="1">
    <citation type="submission" date="2018-10" db="EMBL/GenBank/DDBJ databases">
        <title>Natrarchaeobius chitinivorans gen. nov., sp. nov., and Natrarchaeobius haloalkaliphilus sp. nov., alkaliphilic, chitin-utilizing haloarchaea from hypersaline alkaline lakes.</title>
        <authorList>
            <person name="Sorokin D.Y."/>
            <person name="Elcheninov A.G."/>
            <person name="Kostrikina N.A."/>
            <person name="Bale N.J."/>
            <person name="Sinninghe Damste J.S."/>
            <person name="Khijniak T.V."/>
            <person name="Kublanov I.V."/>
            <person name="Toshchakov S.V."/>
        </authorList>
    </citation>
    <scope>NUCLEOTIDE SEQUENCE [LARGE SCALE GENOMIC DNA]</scope>
    <source>
        <strain evidence="4 5">AArcht4T</strain>
    </source>
</reference>
<evidence type="ECO:0000313" key="4">
    <source>
        <dbReference type="EMBL" id="RQG96017.1"/>
    </source>
</evidence>
<keyword evidence="1" id="KW-0732">Signal</keyword>
<keyword evidence="3" id="KW-0472">Membrane</keyword>
<dbReference type="AlphaFoldDB" id="A0A3N6M2J1"/>
<proteinExistence type="predicted"/>
<accession>A0A3N6M2J1</accession>
<name>A0A3N6M2J1_NATCH</name>
<dbReference type="GO" id="GO:0030115">
    <property type="term" value="C:S-layer"/>
    <property type="evidence" value="ECO:0007669"/>
    <property type="project" value="UniProtKB-SubCell"/>
</dbReference>
<dbReference type="Proteomes" id="UP000282323">
    <property type="component" value="Unassembled WGS sequence"/>
</dbReference>
<dbReference type="OrthoDB" id="103676at2157"/>
<dbReference type="EMBL" id="REGA01000004">
    <property type="protein sequence ID" value="RQG96017.1"/>
    <property type="molecule type" value="Genomic_DNA"/>
</dbReference>
<sequence>MSKTVVTVGMVLIMLAAPLAGVAGAASAQGTMSQQSSGGEFSIDENSPFTLQADYDSTDAATVVENQDILLDIVGTPDSLEREYVGVFNSGGTVPLVFDEELSNHDEDDDLEVVVGTLDPNQSSLEGGNLMGLLDDPNESLNDNVDFTESLDLNGDNVAHYDDADTGQYVALVVGTADGDDLKLEDGDIHPPASDATIHGVDSFAVQDQPSDVTDSGTVEPGNDADFTADTDITGDVHHAIVLYDSETFSDQETTIGVEGTDIDDIDSDDIEISTTIEEVNGVAILEDDFEILGTSVSADQVDGSVSLEAIFSLVAAEHSDLEDVDFDADGVTLDASATGLVGGSEETITVETLGDWDDGDYQWIHFATNDAGEFETSEGTITLETDTGTAPSPSPSPSPPSDDDDDDPDEKDDDPDEKDDDDDPDEKDDDPDKTDDDPATDDDAPTDDEPTDDGEPVADDDEPVTDDDEPTEDDDTIPGFGVTAALVAFLSVVVFGIRRLD</sequence>
<evidence type="ECO:0000313" key="5">
    <source>
        <dbReference type="Proteomes" id="UP000282323"/>
    </source>
</evidence>
<evidence type="ECO:0000256" key="3">
    <source>
        <dbReference type="SAM" id="Phobius"/>
    </source>
</evidence>
<dbReference type="GO" id="GO:0005886">
    <property type="term" value="C:plasma membrane"/>
    <property type="evidence" value="ECO:0007669"/>
    <property type="project" value="UniProtKB-SubCell"/>
</dbReference>
<protein>
    <submittedName>
        <fullName evidence="4">PGF-CTERM sorting domain-containing protein</fullName>
    </submittedName>
</protein>
<dbReference type="NCBIfam" id="TIGR04126">
    <property type="entry name" value="PGF_CTERM"/>
    <property type="match status" value="1"/>
</dbReference>
<keyword evidence="5" id="KW-1185">Reference proteome</keyword>
<gene>
    <name evidence="4" type="ORF">EA473_07535</name>
</gene>
<dbReference type="InterPro" id="IPR026371">
    <property type="entry name" value="PGF_CTERM"/>
</dbReference>
<feature type="region of interest" description="Disordered" evidence="2">
    <location>
        <begin position="384"/>
        <end position="479"/>
    </location>
</feature>
<feature type="compositionally biased region" description="Acidic residues" evidence="2">
    <location>
        <begin position="402"/>
        <end position="477"/>
    </location>
</feature>
<keyword evidence="3" id="KW-0812">Transmembrane</keyword>
<evidence type="ECO:0000256" key="1">
    <source>
        <dbReference type="ARBA" id="ARBA00022729"/>
    </source>
</evidence>
<feature type="transmembrane region" description="Helical" evidence="3">
    <location>
        <begin position="478"/>
        <end position="498"/>
    </location>
</feature>
<dbReference type="RefSeq" id="WP_124195016.1">
    <property type="nucleotide sequence ID" value="NZ_REGA01000004.1"/>
</dbReference>